<dbReference type="GO" id="GO:0004725">
    <property type="term" value="F:protein tyrosine phosphatase activity"/>
    <property type="evidence" value="ECO:0007669"/>
    <property type="project" value="InterPro"/>
</dbReference>
<evidence type="ECO:0000256" key="3">
    <source>
        <dbReference type="ARBA" id="ARBA00022912"/>
    </source>
</evidence>
<organism evidence="6 7">
    <name type="scientific">Prosthecobacter debontii</name>
    <dbReference type="NCBI Taxonomy" id="48467"/>
    <lineage>
        <taxon>Bacteria</taxon>
        <taxon>Pseudomonadati</taxon>
        <taxon>Verrucomicrobiota</taxon>
        <taxon>Verrucomicrobiia</taxon>
        <taxon>Verrucomicrobiales</taxon>
        <taxon>Verrucomicrobiaceae</taxon>
        <taxon>Prosthecobacter</taxon>
    </lineage>
</organism>
<feature type="domain" description="Phosphotyrosine protein phosphatase I" evidence="5">
    <location>
        <begin position="6"/>
        <end position="155"/>
    </location>
</feature>
<dbReference type="InterPro" id="IPR036196">
    <property type="entry name" value="Ptyr_pPase_sf"/>
</dbReference>
<dbReference type="PANTHER" id="PTHR47439">
    <property type="entry name" value="LOW MOLECULAR WEIGHT PHOSPHOTYROSINE PROTEIN PHOSPHATASE-RELATED"/>
    <property type="match status" value="1"/>
</dbReference>
<dbReference type="CDD" id="cd16343">
    <property type="entry name" value="LMWPTP"/>
    <property type="match status" value="1"/>
</dbReference>
<evidence type="ECO:0000259" key="5">
    <source>
        <dbReference type="SMART" id="SM00226"/>
    </source>
</evidence>
<dbReference type="RefSeq" id="WP_078812876.1">
    <property type="nucleotide sequence ID" value="NZ_FUYE01000004.1"/>
</dbReference>
<reference evidence="7" key="1">
    <citation type="submission" date="2017-02" db="EMBL/GenBank/DDBJ databases">
        <authorList>
            <person name="Varghese N."/>
            <person name="Submissions S."/>
        </authorList>
    </citation>
    <scope>NUCLEOTIDE SEQUENCE [LARGE SCALE GENOMIC DNA]</scope>
    <source>
        <strain evidence="7">ATCC 700200</strain>
    </source>
</reference>
<evidence type="ECO:0000256" key="1">
    <source>
        <dbReference type="ARBA" id="ARBA00011063"/>
    </source>
</evidence>
<keyword evidence="3" id="KW-0904">Protein phosphatase</keyword>
<evidence type="ECO:0000313" key="7">
    <source>
        <dbReference type="Proteomes" id="UP000190774"/>
    </source>
</evidence>
<dbReference type="SUPFAM" id="SSF52788">
    <property type="entry name" value="Phosphotyrosine protein phosphatases I"/>
    <property type="match status" value="1"/>
</dbReference>
<dbReference type="Proteomes" id="UP000190774">
    <property type="component" value="Unassembled WGS sequence"/>
</dbReference>
<name>A0A1T4XLK4_9BACT</name>
<feature type="active site" description="Proton donor" evidence="4">
    <location>
        <position position="129"/>
    </location>
</feature>
<keyword evidence="2" id="KW-0378">Hydrolase</keyword>
<protein>
    <submittedName>
        <fullName evidence="6">Protein-tyrosine phosphatase</fullName>
    </submittedName>
</protein>
<dbReference type="PANTHER" id="PTHR47439:SF1">
    <property type="entry name" value="ACID PHOSPHATASE"/>
    <property type="match status" value="1"/>
</dbReference>
<comment type="similarity">
    <text evidence="1">Belongs to the low molecular weight phosphotyrosine protein phosphatase family.</text>
</comment>
<evidence type="ECO:0000313" key="6">
    <source>
        <dbReference type="EMBL" id="SKA90374.1"/>
    </source>
</evidence>
<evidence type="ECO:0000256" key="4">
    <source>
        <dbReference type="PIRSR" id="PIRSR617867-1"/>
    </source>
</evidence>
<sequence>MASPTFKLLFVCLGNICRSPAAEGVMKQVVKDAGLADAVFIDSAGTAGWHTGKRADQRMRAAAANRGLELTSLARQVQDRDLADFDLVLVMDRSNQADIRAFDRQGRYQDKVRLFCDFCTEHEETEVPDPYYGGAEGFEKVLDLLEDGCAGVLQRVQQRLASSH</sequence>
<dbReference type="Pfam" id="PF01451">
    <property type="entry name" value="LMWPc"/>
    <property type="match status" value="1"/>
</dbReference>
<dbReference type="OrthoDB" id="9784339at2"/>
<gene>
    <name evidence="6" type="ORF">SAMN02745166_01698</name>
</gene>
<feature type="active site" description="Nucleophile" evidence="4">
    <location>
        <position position="12"/>
    </location>
</feature>
<dbReference type="EMBL" id="FUYE01000004">
    <property type="protein sequence ID" value="SKA90374.1"/>
    <property type="molecule type" value="Genomic_DNA"/>
</dbReference>
<dbReference type="SMART" id="SM00226">
    <property type="entry name" value="LMWPc"/>
    <property type="match status" value="1"/>
</dbReference>
<proteinExistence type="inferred from homology"/>
<feature type="active site" evidence="4">
    <location>
        <position position="18"/>
    </location>
</feature>
<evidence type="ECO:0000256" key="2">
    <source>
        <dbReference type="ARBA" id="ARBA00022801"/>
    </source>
</evidence>
<dbReference type="PRINTS" id="PR00719">
    <property type="entry name" value="LMWPTPASE"/>
</dbReference>
<dbReference type="InterPro" id="IPR023485">
    <property type="entry name" value="Ptyr_pPase"/>
</dbReference>
<dbReference type="InterPro" id="IPR017867">
    <property type="entry name" value="Tyr_phospatase_low_mol_wt"/>
</dbReference>
<dbReference type="Gene3D" id="3.40.50.2300">
    <property type="match status" value="1"/>
</dbReference>
<accession>A0A1T4XLK4</accession>
<keyword evidence="7" id="KW-1185">Reference proteome</keyword>
<dbReference type="STRING" id="48467.SAMN02745166_01698"/>
<dbReference type="FunFam" id="3.40.50.2300:FF:000113">
    <property type="entry name" value="Low molecular weight protein-tyrosine-phosphatase"/>
    <property type="match status" value="1"/>
</dbReference>
<dbReference type="AlphaFoldDB" id="A0A1T4XLK4"/>
<dbReference type="InterPro" id="IPR052995">
    <property type="entry name" value="LMW-PTP"/>
</dbReference>